<protein>
    <submittedName>
        <fullName evidence="1">Uncharacterized protein</fullName>
    </submittedName>
</protein>
<dbReference type="EMBL" id="AMGW01000007">
    <property type="protein sequence ID" value="EXJ54290.1"/>
    <property type="molecule type" value="Genomic_DNA"/>
</dbReference>
<keyword evidence="2" id="KW-1185">Reference proteome</keyword>
<reference evidence="1 2" key="1">
    <citation type="submission" date="2013-03" db="EMBL/GenBank/DDBJ databases">
        <title>The Genome Sequence of Cladophialophora yegresii CBS 114405.</title>
        <authorList>
            <consortium name="The Broad Institute Genomics Platform"/>
            <person name="Cuomo C."/>
            <person name="de Hoog S."/>
            <person name="Gorbushina A."/>
            <person name="Walker B."/>
            <person name="Young S.K."/>
            <person name="Zeng Q."/>
            <person name="Gargeya S."/>
            <person name="Fitzgerald M."/>
            <person name="Haas B."/>
            <person name="Abouelleil A."/>
            <person name="Allen A.W."/>
            <person name="Alvarado L."/>
            <person name="Arachchi H.M."/>
            <person name="Berlin A.M."/>
            <person name="Chapman S.B."/>
            <person name="Gainer-Dewar J."/>
            <person name="Goldberg J."/>
            <person name="Griggs A."/>
            <person name="Gujja S."/>
            <person name="Hansen M."/>
            <person name="Howarth C."/>
            <person name="Imamovic A."/>
            <person name="Ireland A."/>
            <person name="Larimer J."/>
            <person name="McCowan C."/>
            <person name="Murphy C."/>
            <person name="Pearson M."/>
            <person name="Poon T.W."/>
            <person name="Priest M."/>
            <person name="Roberts A."/>
            <person name="Saif S."/>
            <person name="Shea T."/>
            <person name="Sisk P."/>
            <person name="Sykes S."/>
            <person name="Wortman J."/>
            <person name="Nusbaum C."/>
            <person name="Birren B."/>
        </authorList>
    </citation>
    <scope>NUCLEOTIDE SEQUENCE [LARGE SCALE GENOMIC DNA]</scope>
    <source>
        <strain evidence="1 2">CBS 114405</strain>
    </source>
</reference>
<dbReference type="OrthoDB" id="5398665at2759"/>
<dbReference type="Proteomes" id="UP000019473">
    <property type="component" value="Unassembled WGS sequence"/>
</dbReference>
<comment type="caution">
    <text evidence="1">The sequence shown here is derived from an EMBL/GenBank/DDBJ whole genome shotgun (WGS) entry which is preliminary data.</text>
</comment>
<evidence type="ECO:0000313" key="1">
    <source>
        <dbReference type="EMBL" id="EXJ54290.1"/>
    </source>
</evidence>
<dbReference type="AlphaFoldDB" id="W9VMP6"/>
<evidence type="ECO:0000313" key="2">
    <source>
        <dbReference type="Proteomes" id="UP000019473"/>
    </source>
</evidence>
<name>W9VMP6_9EURO</name>
<dbReference type="VEuPathDB" id="FungiDB:A1O7_09628"/>
<dbReference type="RefSeq" id="XP_007761805.1">
    <property type="nucleotide sequence ID" value="XM_007763615.1"/>
</dbReference>
<organism evidence="1 2">
    <name type="scientific">Cladophialophora yegresii CBS 114405</name>
    <dbReference type="NCBI Taxonomy" id="1182544"/>
    <lineage>
        <taxon>Eukaryota</taxon>
        <taxon>Fungi</taxon>
        <taxon>Dikarya</taxon>
        <taxon>Ascomycota</taxon>
        <taxon>Pezizomycotina</taxon>
        <taxon>Eurotiomycetes</taxon>
        <taxon>Chaetothyriomycetidae</taxon>
        <taxon>Chaetothyriales</taxon>
        <taxon>Herpotrichiellaceae</taxon>
        <taxon>Cladophialophora</taxon>
    </lineage>
</organism>
<accession>W9VMP6</accession>
<proteinExistence type="predicted"/>
<dbReference type="HOGENOM" id="CLU_1855078_0_0_1"/>
<gene>
    <name evidence="1" type="ORF">A1O7_09628</name>
</gene>
<sequence length="138" mass="15305">MELFSVASAGGLIETPESWLKGEIYGISGCLELPLILFDFRIPLAYRPAYLDITECRVVLCAKSSGSGYLTIEAVTTDQQHAFESNAAALHFHPNISPPILGFDPRVIQDDFDPFNLDLSPLVAFETKINYAQDLPQW</sequence>
<dbReference type="STRING" id="1182544.W9VMP6"/>
<dbReference type="GeneID" id="19184190"/>